<feature type="transmembrane region" description="Helical" evidence="7">
    <location>
        <begin position="230"/>
        <end position="251"/>
    </location>
</feature>
<name>A0A6L5G794_9ACTN</name>
<gene>
    <name evidence="9" type="ORF">GFD30_08060</name>
</gene>
<protein>
    <submittedName>
        <fullName evidence="9">MFS transporter</fullName>
    </submittedName>
</protein>
<evidence type="ECO:0000313" key="9">
    <source>
        <dbReference type="EMBL" id="MQM25524.1"/>
    </source>
</evidence>
<dbReference type="PANTHER" id="PTHR42718:SF47">
    <property type="entry name" value="METHYL VIOLOGEN RESISTANCE PROTEIN SMVA"/>
    <property type="match status" value="1"/>
</dbReference>
<evidence type="ECO:0000256" key="4">
    <source>
        <dbReference type="ARBA" id="ARBA00022692"/>
    </source>
</evidence>
<feature type="transmembrane region" description="Helical" evidence="7">
    <location>
        <begin position="303"/>
        <end position="326"/>
    </location>
</feature>
<evidence type="ECO:0000256" key="6">
    <source>
        <dbReference type="ARBA" id="ARBA00023136"/>
    </source>
</evidence>
<feature type="transmembrane region" description="Helical" evidence="7">
    <location>
        <begin position="114"/>
        <end position="135"/>
    </location>
</feature>
<dbReference type="AlphaFoldDB" id="A0A6L5G794"/>
<keyword evidence="4 7" id="KW-0812">Transmembrane</keyword>
<dbReference type="GO" id="GO:0005886">
    <property type="term" value="C:plasma membrane"/>
    <property type="evidence" value="ECO:0007669"/>
    <property type="project" value="UniProtKB-SubCell"/>
</dbReference>
<feature type="transmembrane region" description="Helical" evidence="7">
    <location>
        <begin position="463"/>
        <end position="482"/>
    </location>
</feature>
<feature type="transmembrane region" description="Helical" evidence="7">
    <location>
        <begin position="20"/>
        <end position="41"/>
    </location>
</feature>
<dbReference type="InterPro" id="IPR036259">
    <property type="entry name" value="MFS_trans_sf"/>
</dbReference>
<dbReference type="CDD" id="cd17321">
    <property type="entry name" value="MFS_MMR_MDR_like"/>
    <property type="match status" value="1"/>
</dbReference>
<accession>A0A6L5G794</accession>
<dbReference type="Pfam" id="PF07690">
    <property type="entry name" value="MFS_1"/>
    <property type="match status" value="1"/>
</dbReference>
<feature type="transmembrane region" description="Helical" evidence="7">
    <location>
        <begin position="338"/>
        <end position="355"/>
    </location>
</feature>
<organism evidence="9 10">
    <name type="scientific">Glycomyces albidus</name>
    <dbReference type="NCBI Taxonomy" id="2656774"/>
    <lineage>
        <taxon>Bacteria</taxon>
        <taxon>Bacillati</taxon>
        <taxon>Actinomycetota</taxon>
        <taxon>Actinomycetes</taxon>
        <taxon>Glycomycetales</taxon>
        <taxon>Glycomycetaceae</taxon>
        <taxon>Glycomyces</taxon>
    </lineage>
</organism>
<reference evidence="9 10" key="1">
    <citation type="submission" date="2019-10" db="EMBL/GenBank/DDBJ databases">
        <title>Glycomyces albidus sp. nov., a novel actinomycete isolated from rhizosphere soil of wheat (Triticum aestivum L.).</title>
        <authorList>
            <person name="Qian L."/>
        </authorList>
    </citation>
    <scope>NUCLEOTIDE SEQUENCE [LARGE SCALE GENOMIC DNA]</scope>
    <source>
        <strain evidence="9 10">NEAU-7082</strain>
    </source>
</reference>
<feature type="transmembrane region" description="Helical" evidence="7">
    <location>
        <begin position="272"/>
        <end position="297"/>
    </location>
</feature>
<evidence type="ECO:0000256" key="3">
    <source>
        <dbReference type="ARBA" id="ARBA00022475"/>
    </source>
</evidence>
<dbReference type="RefSeq" id="WP_153024685.1">
    <property type="nucleotide sequence ID" value="NZ_WIAO01000007.1"/>
</dbReference>
<dbReference type="SUPFAM" id="SSF103473">
    <property type="entry name" value="MFS general substrate transporter"/>
    <property type="match status" value="1"/>
</dbReference>
<feature type="transmembrane region" description="Helical" evidence="7">
    <location>
        <begin position="361"/>
        <end position="385"/>
    </location>
</feature>
<keyword evidence="10" id="KW-1185">Reference proteome</keyword>
<keyword evidence="5 7" id="KW-1133">Transmembrane helix</keyword>
<dbReference type="PROSITE" id="PS50850">
    <property type="entry name" value="MFS"/>
    <property type="match status" value="1"/>
</dbReference>
<feature type="transmembrane region" description="Helical" evidence="7">
    <location>
        <begin position="147"/>
        <end position="165"/>
    </location>
</feature>
<dbReference type="PANTHER" id="PTHR42718">
    <property type="entry name" value="MAJOR FACILITATOR SUPERFAMILY MULTIDRUG TRANSPORTER MFSC"/>
    <property type="match status" value="1"/>
</dbReference>
<dbReference type="InterPro" id="IPR011701">
    <property type="entry name" value="MFS"/>
</dbReference>
<evidence type="ECO:0000259" key="8">
    <source>
        <dbReference type="PROSITE" id="PS50850"/>
    </source>
</evidence>
<dbReference type="Proteomes" id="UP000477750">
    <property type="component" value="Unassembled WGS sequence"/>
</dbReference>
<feature type="transmembrane region" description="Helical" evidence="7">
    <location>
        <begin position="171"/>
        <end position="194"/>
    </location>
</feature>
<evidence type="ECO:0000313" key="10">
    <source>
        <dbReference type="Proteomes" id="UP000477750"/>
    </source>
</evidence>
<comment type="subcellular location">
    <subcellularLocation>
        <location evidence="1">Cell membrane</location>
        <topology evidence="1">Multi-pass membrane protein</topology>
    </subcellularLocation>
</comment>
<feature type="transmembrane region" description="Helical" evidence="7">
    <location>
        <begin position="61"/>
        <end position="78"/>
    </location>
</feature>
<feature type="transmembrane region" description="Helical" evidence="7">
    <location>
        <begin position="206"/>
        <end position="224"/>
    </location>
</feature>
<keyword evidence="2" id="KW-0813">Transport</keyword>
<comment type="caution">
    <text evidence="9">The sequence shown here is derived from an EMBL/GenBank/DDBJ whole genome shotgun (WGS) entry which is preliminary data.</text>
</comment>
<proteinExistence type="predicted"/>
<evidence type="ECO:0000256" key="5">
    <source>
        <dbReference type="ARBA" id="ARBA00022989"/>
    </source>
</evidence>
<sequence length="488" mass="49688">MTTDISPPPTRAGAREWIGLAVLILPTLLVAIDVNVLFLALPRLSADLGADGVEQLWISDVYGFMVAGLTITAGTLGDRWGRRRLLFAGAAGFLLASLLAAFATGPAMLIASRALLGVAGATLMPSTLALISTMFTDARQRGKAVSLWATCQFAGAALGPVFGGLLLEHFWWGSVFLPAVPVMLVLLVFGPFVLPEFRSPTPRPMDLPSVALSLGAILPLVYGIKNLAVGEAATVPTLALAVGGALGVWFVRRQSRLDDPLMDLALLRRPAIAVVLSSLLLGGILLAGVGLLVTQYLQSVLGYSPIAAASLFTPMGLAMATGTLLAPRLARRAGRTRLVSGGMLLSGAGAAVLAVDTGLPGVLVGISVLALGFGPLFALGTDLVIGSVPPEHAGAAASLAESSNHTGGNLGIALLGTVAAVVYRIGLPPGADGAVRETIAGANAALPEGGALLQAAREAFTNGLHVVAVIAAALCLLVAAMTSRLPRD</sequence>
<feature type="transmembrane region" description="Helical" evidence="7">
    <location>
        <begin position="85"/>
        <end position="108"/>
    </location>
</feature>
<feature type="domain" description="Major facilitator superfamily (MFS) profile" evidence="8">
    <location>
        <begin position="19"/>
        <end position="488"/>
    </location>
</feature>
<dbReference type="Gene3D" id="1.20.1250.20">
    <property type="entry name" value="MFS general substrate transporter like domains"/>
    <property type="match status" value="1"/>
</dbReference>
<keyword evidence="3" id="KW-1003">Cell membrane</keyword>
<evidence type="ECO:0000256" key="1">
    <source>
        <dbReference type="ARBA" id="ARBA00004651"/>
    </source>
</evidence>
<evidence type="ECO:0000256" key="2">
    <source>
        <dbReference type="ARBA" id="ARBA00022448"/>
    </source>
</evidence>
<dbReference type="EMBL" id="WIAO01000007">
    <property type="protein sequence ID" value="MQM25524.1"/>
    <property type="molecule type" value="Genomic_DNA"/>
</dbReference>
<dbReference type="InterPro" id="IPR020846">
    <property type="entry name" value="MFS_dom"/>
</dbReference>
<evidence type="ECO:0000256" key="7">
    <source>
        <dbReference type="SAM" id="Phobius"/>
    </source>
</evidence>
<dbReference type="GO" id="GO:0022857">
    <property type="term" value="F:transmembrane transporter activity"/>
    <property type="evidence" value="ECO:0007669"/>
    <property type="project" value="InterPro"/>
</dbReference>
<keyword evidence="6 7" id="KW-0472">Membrane</keyword>